<dbReference type="AlphaFoldDB" id="A0A7W7PW93"/>
<sequence length="69" mass="7698">MREPDARPAARRGRAPSSRSPGACRLNLQEGWWRIFRKTALVGRSFAGPPEIDQATRLATPQLSTRARP</sequence>
<reference evidence="2 3" key="1">
    <citation type="submission" date="2020-08" db="EMBL/GenBank/DDBJ databases">
        <title>Genomic Encyclopedia of Type Strains, Phase III (KMG-III): the genomes of soil and plant-associated and newly described type strains.</title>
        <authorList>
            <person name="Whitman W."/>
        </authorList>
    </citation>
    <scope>NUCLEOTIDE SEQUENCE [LARGE SCALE GENOMIC DNA]</scope>
    <source>
        <strain evidence="2 3">CECT 3273</strain>
    </source>
</reference>
<feature type="compositionally biased region" description="Polar residues" evidence="1">
    <location>
        <begin position="57"/>
        <end position="69"/>
    </location>
</feature>
<evidence type="ECO:0000256" key="1">
    <source>
        <dbReference type="SAM" id="MobiDB-lite"/>
    </source>
</evidence>
<gene>
    <name evidence="2" type="ORF">FHS37_006549</name>
</gene>
<proteinExistence type="predicted"/>
<comment type="caution">
    <text evidence="2">The sequence shown here is derived from an EMBL/GenBank/DDBJ whole genome shotgun (WGS) entry which is preliminary data.</text>
</comment>
<protein>
    <submittedName>
        <fullName evidence="2">Uncharacterized protein</fullName>
    </submittedName>
</protein>
<evidence type="ECO:0000313" key="3">
    <source>
        <dbReference type="Proteomes" id="UP000579523"/>
    </source>
</evidence>
<dbReference type="Proteomes" id="UP000579523">
    <property type="component" value="Unassembled WGS sequence"/>
</dbReference>
<name>A0A7W7PW93_9ACTN</name>
<accession>A0A7W7PW93</accession>
<dbReference type="RefSeq" id="WP_229890139.1">
    <property type="nucleotide sequence ID" value="NZ_BMTK01000023.1"/>
</dbReference>
<keyword evidence="3" id="KW-1185">Reference proteome</keyword>
<feature type="region of interest" description="Disordered" evidence="1">
    <location>
        <begin position="1"/>
        <end position="23"/>
    </location>
</feature>
<dbReference type="EMBL" id="JACHJI010000016">
    <property type="protein sequence ID" value="MBB4902452.1"/>
    <property type="molecule type" value="Genomic_DNA"/>
</dbReference>
<evidence type="ECO:0000313" key="2">
    <source>
        <dbReference type="EMBL" id="MBB4902452.1"/>
    </source>
</evidence>
<organism evidence="2 3">
    <name type="scientific">Streptomyces griseomycini</name>
    <dbReference type="NCBI Taxonomy" id="66895"/>
    <lineage>
        <taxon>Bacteria</taxon>
        <taxon>Bacillati</taxon>
        <taxon>Actinomycetota</taxon>
        <taxon>Actinomycetes</taxon>
        <taxon>Kitasatosporales</taxon>
        <taxon>Streptomycetaceae</taxon>
        <taxon>Streptomyces</taxon>
    </lineage>
</organism>
<feature type="region of interest" description="Disordered" evidence="1">
    <location>
        <begin position="46"/>
        <end position="69"/>
    </location>
</feature>